<keyword evidence="3" id="KW-0433">Leucine-rich repeat</keyword>
<dbReference type="GO" id="GO:0005524">
    <property type="term" value="F:ATP binding"/>
    <property type="evidence" value="ECO:0007669"/>
    <property type="project" value="UniProtKB-KW"/>
</dbReference>
<dbReference type="Proteomes" id="UP001054252">
    <property type="component" value="Unassembled WGS sequence"/>
</dbReference>
<proteinExistence type="inferred from homology"/>
<dbReference type="InterPro" id="IPR011009">
    <property type="entry name" value="Kinase-like_dom_sf"/>
</dbReference>
<evidence type="ECO:0000256" key="8">
    <source>
        <dbReference type="ARBA" id="ARBA00022840"/>
    </source>
</evidence>
<dbReference type="Pfam" id="PF13855">
    <property type="entry name" value="LRR_8"/>
    <property type="match status" value="2"/>
</dbReference>
<dbReference type="FunFam" id="1.10.510.10:FF:001306">
    <property type="entry name" value="Leucine-rich repeat receptor-like protein kinase TDR"/>
    <property type="match status" value="1"/>
</dbReference>
<dbReference type="PROSITE" id="PS00109">
    <property type="entry name" value="PROTEIN_KINASE_TYR"/>
    <property type="match status" value="1"/>
</dbReference>
<dbReference type="GO" id="GO:0004672">
    <property type="term" value="F:protein kinase activity"/>
    <property type="evidence" value="ECO:0007669"/>
    <property type="project" value="InterPro"/>
</dbReference>
<dbReference type="Gene3D" id="1.10.510.10">
    <property type="entry name" value="Transferase(Phosphotransferase) domain 1"/>
    <property type="match status" value="1"/>
</dbReference>
<evidence type="ECO:0000313" key="17">
    <source>
        <dbReference type="Proteomes" id="UP001054252"/>
    </source>
</evidence>
<comment type="similarity">
    <text evidence="2">Belongs to the RLP family.</text>
</comment>
<evidence type="ECO:0000259" key="15">
    <source>
        <dbReference type="PROSITE" id="PS50011"/>
    </source>
</evidence>
<dbReference type="Pfam" id="PF08263">
    <property type="entry name" value="LRRNT_2"/>
    <property type="match status" value="1"/>
</dbReference>
<feature type="chain" id="PRO_5043562753" description="Protein kinase domain-containing protein" evidence="14">
    <location>
        <begin position="24"/>
        <end position="957"/>
    </location>
</feature>
<keyword evidence="17" id="KW-1185">Reference proteome</keyword>
<dbReference type="AlphaFoldDB" id="A0AAV5HEB7"/>
<dbReference type="GO" id="GO:0009791">
    <property type="term" value="P:post-embryonic development"/>
    <property type="evidence" value="ECO:0007669"/>
    <property type="project" value="UniProtKB-ARBA"/>
</dbReference>
<evidence type="ECO:0000256" key="6">
    <source>
        <dbReference type="ARBA" id="ARBA00022737"/>
    </source>
</evidence>
<dbReference type="Pfam" id="PF00560">
    <property type="entry name" value="LRR_1"/>
    <property type="match status" value="5"/>
</dbReference>
<dbReference type="SUPFAM" id="SSF52058">
    <property type="entry name" value="L domain-like"/>
    <property type="match status" value="1"/>
</dbReference>
<dbReference type="FunFam" id="3.80.10.10:FF:000275">
    <property type="entry name" value="Leucine-rich repeat receptor-like protein kinase"/>
    <property type="match status" value="1"/>
</dbReference>
<organism evidence="16 17">
    <name type="scientific">Rubroshorea leprosula</name>
    <dbReference type="NCBI Taxonomy" id="152421"/>
    <lineage>
        <taxon>Eukaryota</taxon>
        <taxon>Viridiplantae</taxon>
        <taxon>Streptophyta</taxon>
        <taxon>Embryophyta</taxon>
        <taxon>Tracheophyta</taxon>
        <taxon>Spermatophyta</taxon>
        <taxon>Magnoliopsida</taxon>
        <taxon>eudicotyledons</taxon>
        <taxon>Gunneridae</taxon>
        <taxon>Pentapetalae</taxon>
        <taxon>rosids</taxon>
        <taxon>malvids</taxon>
        <taxon>Malvales</taxon>
        <taxon>Dipterocarpaceae</taxon>
        <taxon>Rubroshorea</taxon>
    </lineage>
</organism>
<evidence type="ECO:0000256" key="13">
    <source>
        <dbReference type="SAM" id="Phobius"/>
    </source>
</evidence>
<dbReference type="InterPro" id="IPR013210">
    <property type="entry name" value="LRR_N_plant-typ"/>
</dbReference>
<dbReference type="Pfam" id="PF07714">
    <property type="entry name" value="PK_Tyr_Ser-Thr"/>
    <property type="match status" value="1"/>
</dbReference>
<evidence type="ECO:0000256" key="12">
    <source>
        <dbReference type="ARBA" id="ARBA00023180"/>
    </source>
</evidence>
<dbReference type="InterPro" id="IPR032675">
    <property type="entry name" value="LRR_dom_sf"/>
</dbReference>
<dbReference type="InterPro" id="IPR003591">
    <property type="entry name" value="Leu-rich_rpt_typical-subtyp"/>
</dbReference>
<evidence type="ECO:0000256" key="1">
    <source>
        <dbReference type="ARBA" id="ARBA00004479"/>
    </source>
</evidence>
<evidence type="ECO:0000256" key="3">
    <source>
        <dbReference type="ARBA" id="ARBA00022614"/>
    </source>
</evidence>
<comment type="subcellular location">
    <subcellularLocation>
        <location evidence="1">Membrane</location>
        <topology evidence="1">Single-pass type I membrane protein</topology>
    </subcellularLocation>
</comment>
<keyword evidence="5 14" id="KW-0732">Signal</keyword>
<keyword evidence="10 13" id="KW-0472">Membrane</keyword>
<comment type="caution">
    <text evidence="16">The sequence shown here is derived from an EMBL/GenBank/DDBJ whole genome shotgun (WGS) entry which is preliminary data.</text>
</comment>
<dbReference type="FunFam" id="3.80.10.10:FF:000233">
    <property type="entry name" value="Leucine-rich repeat receptor-like protein kinase TDR"/>
    <property type="match status" value="1"/>
</dbReference>
<keyword evidence="9 13" id="KW-1133">Transmembrane helix</keyword>
<evidence type="ECO:0000256" key="10">
    <source>
        <dbReference type="ARBA" id="ARBA00023136"/>
    </source>
</evidence>
<dbReference type="FunFam" id="3.80.10.10:FF:001319">
    <property type="entry name" value="Leucine-rich repeat receptor-like protein kinase TDR"/>
    <property type="match status" value="1"/>
</dbReference>
<dbReference type="InterPro" id="IPR008266">
    <property type="entry name" value="Tyr_kinase_AS"/>
</dbReference>
<protein>
    <recommendedName>
        <fullName evidence="15">Protein kinase domain-containing protein</fullName>
    </recommendedName>
</protein>
<keyword evidence="7" id="KW-0547">Nucleotide-binding</keyword>
<keyword evidence="4 13" id="KW-0812">Transmembrane</keyword>
<dbReference type="SUPFAM" id="SSF52047">
    <property type="entry name" value="RNI-like"/>
    <property type="match status" value="1"/>
</dbReference>
<evidence type="ECO:0000256" key="2">
    <source>
        <dbReference type="ARBA" id="ARBA00009592"/>
    </source>
</evidence>
<sequence>MKVFQWLCFNLLLSSSLLVVVMGGVDPYSEALLSLKSEIIDEYSSLEDWFVPSGGKPSGEVYSCSWSGVKCNKNSTIVIGLNLSLMNLGGVLSGRQFSVFPELSDLNISYNSFSGQLPVGIFDLTSLRSLDISRNNFSGSFPGGVSGLPNLVVLDAFSNSFSGPLPVEISKLEHLKVLNLAGSYFDGPIPSEYGSFKSLEFLHLAGNFLTGEIPPELGKLKTVTHMEIGYNSYEGSIPWQLGNMSELQYLDIAGANLSGSIPKELSNLTKLQSLFLFRNRITGLLPWEFNKIIPLTNLDLSDNQITGPIPESFAELKNLRLLSLFFNEMNGTVPERIAVLPSLDTLFLWNNFFSGSLPQTLGRNSKLRWLDVSTNSFSGSIPPDICTGGVLFKLILFSNHFSGSLSPSLSNCSSLVRLRLEDNSFSGEIPLKFSHFPEITYVDLSRNKFSGGIPIDMSQASKLQYFNISNNPELGGMIPAQTWSSPLLQNLSASSCNISGDIPPFQSCKSFTVIELHTNYLSGTIPKSISNCQALQSVILSNNDLAGQIPEELASLSDLAVLDLSHNNLTGPIPAKFGKSSSLVLLNVSFNDLSGSIPSEKALRSMDRSSYTGNSNLCGAPLKPCSMAILGNKSTGKLILVLLLCAAVAVLISASVLWIIHLGKRTNRQWKMVSFTGLPQFTANDVLRSFDSNEAPWPPPPPASAVLPTGITVLVKKIEWDPKKMKIVSEFITRLGDARHGNLIRVLGFCHNSHTAYIFYDYLPNGNLGEKISAQRDWAAKYRIILGIAKGLCFLHHDCFPTIPHGDLRSSNIVFDDNMEPHLAEFGFKHLTQLTKDSVPSTRFRKETDQFNDVIKEEVYMDIYSFGEIILEILSNGRLTNAGVGIQSKPRDVLVREIYKDNEAASSNVAVQEEIKVVLEVALLCTRSRPSDRPSMEDALKLLSRFKPQSKKLKPES</sequence>
<dbReference type="InterPro" id="IPR051716">
    <property type="entry name" value="Plant_RL_S/T_kinase"/>
</dbReference>
<reference evidence="16 17" key="1">
    <citation type="journal article" date="2021" name="Commun. Biol.">
        <title>The genome of Shorea leprosula (Dipterocarpaceae) highlights the ecological relevance of drought in aseasonal tropical rainforests.</title>
        <authorList>
            <person name="Ng K.K.S."/>
            <person name="Kobayashi M.J."/>
            <person name="Fawcett J.A."/>
            <person name="Hatakeyama M."/>
            <person name="Paape T."/>
            <person name="Ng C.H."/>
            <person name="Ang C.C."/>
            <person name="Tnah L.H."/>
            <person name="Lee C.T."/>
            <person name="Nishiyama T."/>
            <person name="Sese J."/>
            <person name="O'Brien M.J."/>
            <person name="Copetti D."/>
            <person name="Mohd Noor M.I."/>
            <person name="Ong R.C."/>
            <person name="Putra M."/>
            <person name="Sireger I.Z."/>
            <person name="Indrioko S."/>
            <person name="Kosugi Y."/>
            <person name="Izuno A."/>
            <person name="Isagi Y."/>
            <person name="Lee S.L."/>
            <person name="Shimizu K.K."/>
        </authorList>
    </citation>
    <scope>NUCLEOTIDE SEQUENCE [LARGE SCALE GENOMIC DNA]</scope>
    <source>
        <strain evidence="16">214</strain>
    </source>
</reference>
<evidence type="ECO:0000256" key="9">
    <source>
        <dbReference type="ARBA" id="ARBA00022989"/>
    </source>
</evidence>
<accession>A0AAV5HEB7</accession>
<evidence type="ECO:0000256" key="4">
    <source>
        <dbReference type="ARBA" id="ARBA00022692"/>
    </source>
</evidence>
<dbReference type="PANTHER" id="PTHR48053:SF32">
    <property type="entry name" value="LEUCINE RICH REPEAT FAMILY PROTEIN, EXPRESSED"/>
    <property type="match status" value="1"/>
</dbReference>
<dbReference type="InterPro" id="IPR000719">
    <property type="entry name" value="Prot_kinase_dom"/>
</dbReference>
<keyword evidence="8" id="KW-0067">ATP-binding</keyword>
<dbReference type="InterPro" id="IPR001245">
    <property type="entry name" value="Ser-Thr/Tyr_kinase_cat_dom"/>
</dbReference>
<evidence type="ECO:0000256" key="5">
    <source>
        <dbReference type="ARBA" id="ARBA00022729"/>
    </source>
</evidence>
<dbReference type="PANTHER" id="PTHR48053">
    <property type="entry name" value="LEUCINE RICH REPEAT FAMILY PROTEIN, EXPRESSED"/>
    <property type="match status" value="1"/>
</dbReference>
<keyword evidence="12" id="KW-0325">Glycoprotein</keyword>
<dbReference type="InterPro" id="IPR001611">
    <property type="entry name" value="Leu-rich_rpt"/>
</dbReference>
<feature type="domain" description="Protein kinase" evidence="15">
    <location>
        <begin position="670"/>
        <end position="946"/>
    </location>
</feature>
<evidence type="ECO:0000256" key="14">
    <source>
        <dbReference type="SAM" id="SignalP"/>
    </source>
</evidence>
<dbReference type="PRINTS" id="PR00019">
    <property type="entry name" value="LEURICHRPT"/>
</dbReference>
<evidence type="ECO:0000256" key="11">
    <source>
        <dbReference type="ARBA" id="ARBA00023170"/>
    </source>
</evidence>
<gene>
    <name evidence="16" type="ORF">SLEP1_g1601</name>
</gene>
<dbReference type="SMART" id="SM00369">
    <property type="entry name" value="LRR_TYP"/>
    <property type="match status" value="5"/>
</dbReference>
<name>A0AAV5HEB7_9ROSI</name>
<feature type="transmembrane region" description="Helical" evidence="13">
    <location>
        <begin position="638"/>
        <end position="662"/>
    </location>
</feature>
<feature type="signal peptide" evidence="14">
    <location>
        <begin position="1"/>
        <end position="23"/>
    </location>
</feature>
<dbReference type="SUPFAM" id="SSF56112">
    <property type="entry name" value="Protein kinase-like (PK-like)"/>
    <property type="match status" value="1"/>
</dbReference>
<evidence type="ECO:0000256" key="7">
    <source>
        <dbReference type="ARBA" id="ARBA00022741"/>
    </source>
</evidence>
<keyword evidence="11" id="KW-0675">Receptor</keyword>
<dbReference type="PROSITE" id="PS50011">
    <property type="entry name" value="PROTEIN_KINASE_DOM"/>
    <property type="match status" value="1"/>
</dbReference>
<dbReference type="Gene3D" id="3.80.10.10">
    <property type="entry name" value="Ribonuclease Inhibitor"/>
    <property type="match status" value="4"/>
</dbReference>
<evidence type="ECO:0000313" key="16">
    <source>
        <dbReference type="EMBL" id="GKU87157.1"/>
    </source>
</evidence>
<keyword evidence="6" id="KW-0677">Repeat</keyword>
<dbReference type="EMBL" id="BPVZ01000002">
    <property type="protein sequence ID" value="GKU87157.1"/>
    <property type="molecule type" value="Genomic_DNA"/>
</dbReference>
<dbReference type="GO" id="GO:0016020">
    <property type="term" value="C:membrane"/>
    <property type="evidence" value="ECO:0007669"/>
    <property type="project" value="UniProtKB-SubCell"/>
</dbReference>